<reference evidence="4" key="1">
    <citation type="journal article" date="2019" name="Int. J. Syst. Evol. Microbiol.">
        <title>The Global Catalogue of Microorganisms (GCM) 10K type strain sequencing project: providing services to taxonomists for standard genome sequencing and annotation.</title>
        <authorList>
            <consortium name="The Broad Institute Genomics Platform"/>
            <consortium name="The Broad Institute Genome Sequencing Center for Infectious Disease"/>
            <person name="Wu L."/>
            <person name="Ma J."/>
        </authorList>
    </citation>
    <scope>NUCLEOTIDE SEQUENCE [LARGE SCALE GENOMIC DNA]</scope>
    <source>
        <strain evidence="4">CGMCC 1.16306</strain>
    </source>
</reference>
<accession>A0ABV9GJD1</accession>
<dbReference type="InterPro" id="IPR014973">
    <property type="entry name" value="DUF1835"/>
</dbReference>
<dbReference type="Pfam" id="PF08874">
    <property type="entry name" value="DUF1835"/>
    <property type="match status" value="1"/>
</dbReference>
<dbReference type="EMBL" id="JBHSFW010000001">
    <property type="protein sequence ID" value="MFC4618077.1"/>
    <property type="molecule type" value="Genomic_DNA"/>
</dbReference>
<sequence length="305" mass="35260">MAKDTLGIDHHVVFGESAAGSLKQGYHRFTGDLIQSRLTVLPDDLNFGPISDLECGQGLRARVEWLFQHLSKDDFYELVFSSVCEAQGRTKLSFEDATRVQEAYFNQLYERQQTISLLPDGSSIMIWCADRAGDQTGLRFLMHLLRSKDCDVFVIDTSQKMEDDAYFRVLRASSVSPEKIEKLLLNDTRHHFSMEERETFANDWIRLAEAPFGLRLFTNGEWLNVSEDYYDNVLISCARALHEEPVMKRWIKALRLIGEVILHEGPDISDFYIDYRLRTLIQKGLFEAEGILDTMQTYRVRLQNI</sequence>
<evidence type="ECO:0000259" key="2">
    <source>
        <dbReference type="Pfam" id="PF12395"/>
    </source>
</evidence>
<evidence type="ECO:0000313" key="3">
    <source>
        <dbReference type="EMBL" id="MFC4618077.1"/>
    </source>
</evidence>
<dbReference type="InterPro" id="IPR022123">
    <property type="entry name" value="DUF3658"/>
</dbReference>
<feature type="domain" description="DUF1835" evidence="1">
    <location>
        <begin position="11"/>
        <end position="157"/>
    </location>
</feature>
<evidence type="ECO:0000313" key="4">
    <source>
        <dbReference type="Proteomes" id="UP001596022"/>
    </source>
</evidence>
<keyword evidence="4" id="KW-1185">Reference proteome</keyword>
<dbReference type="Proteomes" id="UP001596022">
    <property type="component" value="Unassembled WGS sequence"/>
</dbReference>
<dbReference type="RefSeq" id="WP_376845082.1">
    <property type="nucleotide sequence ID" value="NZ_JBHSFW010000001.1"/>
</dbReference>
<protein>
    <submittedName>
        <fullName evidence="3">DUF3658 domain-containing protein</fullName>
    </submittedName>
</protein>
<organism evidence="3 4">
    <name type="scientific">Camelliibacillus cellulosilyticus</name>
    <dbReference type="NCBI Taxonomy" id="2174486"/>
    <lineage>
        <taxon>Bacteria</taxon>
        <taxon>Bacillati</taxon>
        <taxon>Bacillota</taxon>
        <taxon>Bacilli</taxon>
        <taxon>Bacillales</taxon>
        <taxon>Sporolactobacillaceae</taxon>
        <taxon>Camelliibacillus</taxon>
    </lineage>
</organism>
<feature type="domain" description="DUF3658" evidence="2">
    <location>
        <begin position="190"/>
        <end position="298"/>
    </location>
</feature>
<evidence type="ECO:0000259" key="1">
    <source>
        <dbReference type="Pfam" id="PF08874"/>
    </source>
</evidence>
<gene>
    <name evidence="3" type="ORF">ACFO4N_04960</name>
</gene>
<proteinExistence type="predicted"/>
<dbReference type="Pfam" id="PF12395">
    <property type="entry name" value="DUF3658"/>
    <property type="match status" value="1"/>
</dbReference>
<name>A0ABV9GJD1_9BACL</name>
<comment type="caution">
    <text evidence="3">The sequence shown here is derived from an EMBL/GenBank/DDBJ whole genome shotgun (WGS) entry which is preliminary data.</text>
</comment>